<evidence type="ECO:0000256" key="5">
    <source>
        <dbReference type="ARBA" id="ARBA00022705"/>
    </source>
</evidence>
<keyword evidence="1" id="KW-0240">DNA-directed RNA polymerase</keyword>
<dbReference type="InterPro" id="IPR006171">
    <property type="entry name" value="TOPRIM_dom"/>
</dbReference>
<dbReference type="SUPFAM" id="SSF52540">
    <property type="entry name" value="P-loop containing nucleoside triphosphate hydrolases"/>
    <property type="match status" value="1"/>
</dbReference>
<feature type="domain" description="Toprim" evidence="7">
    <location>
        <begin position="160"/>
        <end position="238"/>
    </location>
</feature>
<dbReference type="PANTHER" id="PTHR12873">
    <property type="entry name" value="T7-LIKE MITOCHONDRIAL DNA HELICASE"/>
    <property type="match status" value="1"/>
</dbReference>
<dbReference type="GO" id="GO:0003697">
    <property type="term" value="F:single-stranded DNA binding"/>
    <property type="evidence" value="ECO:0007669"/>
    <property type="project" value="InterPro"/>
</dbReference>
<evidence type="ECO:0000256" key="2">
    <source>
        <dbReference type="ARBA" id="ARBA00022515"/>
    </source>
</evidence>
<evidence type="ECO:0000256" key="1">
    <source>
        <dbReference type="ARBA" id="ARBA00022478"/>
    </source>
</evidence>
<dbReference type="SUPFAM" id="SSF56731">
    <property type="entry name" value="DNA primase core"/>
    <property type="match status" value="1"/>
</dbReference>
<dbReference type="GO" id="GO:0016779">
    <property type="term" value="F:nucleotidyltransferase activity"/>
    <property type="evidence" value="ECO:0007669"/>
    <property type="project" value="UniProtKB-KW"/>
</dbReference>
<evidence type="ECO:0000256" key="4">
    <source>
        <dbReference type="ARBA" id="ARBA00022695"/>
    </source>
</evidence>
<dbReference type="Gene3D" id="3.90.580.10">
    <property type="entry name" value="Zinc finger, CHC2-type domain"/>
    <property type="match status" value="1"/>
</dbReference>
<evidence type="ECO:0000259" key="7">
    <source>
        <dbReference type="SMART" id="SM00493"/>
    </source>
</evidence>
<evidence type="ECO:0000256" key="6">
    <source>
        <dbReference type="ARBA" id="ARBA00023163"/>
    </source>
</evidence>
<evidence type="ECO:0000256" key="3">
    <source>
        <dbReference type="ARBA" id="ARBA00022679"/>
    </source>
</evidence>
<dbReference type="InterPro" id="IPR034154">
    <property type="entry name" value="TOPRIM_DnaG/twinkle"/>
</dbReference>
<dbReference type="InterPro" id="IPR027032">
    <property type="entry name" value="Twinkle-like"/>
</dbReference>
<gene>
    <name evidence="8" type="ORF">UFOVP1624_1</name>
</gene>
<keyword evidence="3" id="KW-0808">Transferase</keyword>
<reference evidence="8" key="1">
    <citation type="submission" date="2020-05" db="EMBL/GenBank/DDBJ databases">
        <authorList>
            <person name="Chiriac C."/>
            <person name="Salcher M."/>
            <person name="Ghai R."/>
            <person name="Kavagutti S V."/>
        </authorList>
    </citation>
    <scope>NUCLEOTIDE SEQUENCE</scope>
</reference>
<dbReference type="CDD" id="cd01029">
    <property type="entry name" value="TOPRIM_primases"/>
    <property type="match status" value="1"/>
</dbReference>
<dbReference type="Gene3D" id="3.40.50.300">
    <property type="entry name" value="P-loop containing nucleotide triphosphate hydrolases"/>
    <property type="match status" value="1"/>
</dbReference>
<keyword evidence="5" id="KW-0235">DNA replication</keyword>
<dbReference type="EMBL" id="LR797499">
    <property type="protein sequence ID" value="CAB4219847.1"/>
    <property type="molecule type" value="Genomic_DNA"/>
</dbReference>
<feature type="non-terminal residue" evidence="8">
    <location>
        <position position="493"/>
    </location>
</feature>
<dbReference type="Pfam" id="PF13155">
    <property type="entry name" value="Toprim_2"/>
    <property type="match status" value="1"/>
</dbReference>
<dbReference type="SUPFAM" id="SSF57783">
    <property type="entry name" value="Zinc beta-ribbon"/>
    <property type="match status" value="1"/>
</dbReference>
<dbReference type="SMART" id="SM00493">
    <property type="entry name" value="TOPRIM"/>
    <property type="match status" value="1"/>
</dbReference>
<dbReference type="GO" id="GO:0043139">
    <property type="term" value="F:5'-3' DNA helicase activity"/>
    <property type="evidence" value="ECO:0007669"/>
    <property type="project" value="InterPro"/>
</dbReference>
<dbReference type="PANTHER" id="PTHR12873:SF0">
    <property type="entry name" value="TWINKLE MTDNA HELICASE"/>
    <property type="match status" value="1"/>
</dbReference>
<dbReference type="GO" id="GO:0000428">
    <property type="term" value="C:DNA-directed RNA polymerase complex"/>
    <property type="evidence" value="ECO:0007669"/>
    <property type="project" value="UniProtKB-KW"/>
</dbReference>
<keyword evidence="2" id="KW-0639">Primosome</keyword>
<evidence type="ECO:0000313" key="8">
    <source>
        <dbReference type="EMBL" id="CAB4219847.1"/>
    </source>
</evidence>
<dbReference type="InterPro" id="IPR027417">
    <property type="entry name" value="P-loop_NTPase"/>
</dbReference>
<dbReference type="GO" id="GO:0006269">
    <property type="term" value="P:DNA replication, synthesis of primer"/>
    <property type="evidence" value="ECO:0007669"/>
    <property type="project" value="UniProtKB-KW"/>
</dbReference>
<dbReference type="GO" id="GO:0008270">
    <property type="term" value="F:zinc ion binding"/>
    <property type="evidence" value="ECO:0007669"/>
    <property type="project" value="InterPro"/>
</dbReference>
<dbReference type="Gene3D" id="3.40.1360.10">
    <property type="match status" value="1"/>
</dbReference>
<name>A0A6J5SZK4_9CAUD</name>
<protein>
    <submittedName>
        <fullName evidence="8">Archaeal primase DnaG/twinkle, TOPRIM domain</fullName>
    </submittedName>
</protein>
<dbReference type="InterPro" id="IPR036977">
    <property type="entry name" value="DNA_primase_Znf_CHC2"/>
</dbReference>
<keyword evidence="6" id="KW-0804">Transcription</keyword>
<organism evidence="8">
    <name type="scientific">uncultured Caudovirales phage</name>
    <dbReference type="NCBI Taxonomy" id="2100421"/>
    <lineage>
        <taxon>Viruses</taxon>
        <taxon>Duplodnaviria</taxon>
        <taxon>Heunggongvirae</taxon>
        <taxon>Uroviricota</taxon>
        <taxon>Caudoviricetes</taxon>
        <taxon>Peduoviridae</taxon>
        <taxon>Maltschvirus</taxon>
        <taxon>Maltschvirus maltsch</taxon>
    </lineage>
</organism>
<accession>A0A6J5SZK4</accession>
<sequence>MLNAQLLSDLGINLRGKSGGIIKTTCPKCNGKTPDLSVDIDSGLYKCHKPSCDFRGKVFIKEEKKPYVKPIFRDITNLGEKVVHWFKDRGISQQTLLKMKIGAGLEWMPQTQKNENTIQFNYFRNGELINVKYRDGAKNFKLSKDAELIFYNLDAIKDATECIIVEGEMDALSWIEAGYLNVVSVPNGATKGSNKLEYLDNCWEYFEHLEKIYLATDQDDAGHNLKMELARRLDPDKCLTVDFKDCKDSNDYLKKYGILELLEVVKNAKEFPLDGVVNAYDIQDEINHLYDMGLNAGAQIGDEYFDEHLSFELGNKTIITGIPGHGKSEFLDYIMVKLAIKYGWKFGIFSPENMPLEIHVSKFAEKIIGKSFSGKYKMNPMEKDAAIEFVNEHFKFICPNDDFSLEGILKITKGMILRYGIKSFVIDPWNRLDDEPPIGSTETRYISKQLDMISQFQIKYMVHPFLVVHPTKMKKDKAGNYEVPNLYDLMGSS</sequence>
<keyword evidence="4" id="KW-0548">Nucleotidyltransferase</keyword>
<proteinExistence type="predicted"/>